<feature type="transmembrane region" description="Helical" evidence="6">
    <location>
        <begin position="93"/>
        <end position="121"/>
    </location>
</feature>
<dbReference type="PANTHER" id="PTHR24421:SF62">
    <property type="entry name" value="SENSORY TRANSDUCTION HISTIDINE KINASE"/>
    <property type="match status" value="1"/>
</dbReference>
<dbReference type="RefSeq" id="WP_201801425.1">
    <property type="nucleotide sequence ID" value="NZ_JAERRI010000001.1"/>
</dbReference>
<evidence type="ECO:0000259" key="7">
    <source>
        <dbReference type="SMART" id="SM00387"/>
    </source>
</evidence>
<dbReference type="Proteomes" id="UP000629371">
    <property type="component" value="Unassembled WGS sequence"/>
</dbReference>
<evidence type="ECO:0000313" key="9">
    <source>
        <dbReference type="Proteomes" id="UP000629371"/>
    </source>
</evidence>
<evidence type="ECO:0000256" key="5">
    <source>
        <dbReference type="SAM" id="MobiDB-lite"/>
    </source>
</evidence>
<evidence type="ECO:0000256" key="2">
    <source>
        <dbReference type="ARBA" id="ARBA00022777"/>
    </source>
</evidence>
<reference evidence="8 9" key="1">
    <citation type="submission" date="2021-01" db="EMBL/GenBank/DDBJ databases">
        <title>WGS of actinomycetes isolated from Thailand.</title>
        <authorList>
            <person name="Thawai C."/>
        </authorList>
    </citation>
    <scope>NUCLEOTIDE SEQUENCE [LARGE SCALE GENOMIC DNA]</scope>
    <source>
        <strain evidence="8 9">CH9-7</strain>
    </source>
</reference>
<dbReference type="Pfam" id="PF07730">
    <property type="entry name" value="HisKA_3"/>
    <property type="match status" value="1"/>
</dbReference>
<dbReference type="CDD" id="cd16917">
    <property type="entry name" value="HATPase_UhpB-NarQ-NarX-like"/>
    <property type="match status" value="1"/>
</dbReference>
<protein>
    <submittedName>
        <fullName evidence="8">Sensor histidine kinase</fullName>
    </submittedName>
</protein>
<dbReference type="Pfam" id="PF02518">
    <property type="entry name" value="HATPase_c"/>
    <property type="match status" value="1"/>
</dbReference>
<accession>A0ABS1MLB4</accession>
<keyword evidence="6" id="KW-0812">Transmembrane</keyword>
<name>A0ABS1MLB4_9ACTN</name>
<keyword evidence="9" id="KW-1185">Reference proteome</keyword>
<evidence type="ECO:0000313" key="8">
    <source>
        <dbReference type="EMBL" id="MBL1088276.1"/>
    </source>
</evidence>
<evidence type="ECO:0000256" key="6">
    <source>
        <dbReference type="SAM" id="Phobius"/>
    </source>
</evidence>
<feature type="transmembrane region" description="Helical" evidence="6">
    <location>
        <begin position="133"/>
        <end position="151"/>
    </location>
</feature>
<gene>
    <name evidence="8" type="ORF">JK360_02510</name>
</gene>
<dbReference type="PIRSF" id="PIRSF037434">
    <property type="entry name" value="STHK_ChrS"/>
    <property type="match status" value="1"/>
</dbReference>
<dbReference type="Gene3D" id="3.30.565.10">
    <property type="entry name" value="Histidine kinase-like ATPase, C-terminal domain"/>
    <property type="match status" value="1"/>
</dbReference>
<feature type="region of interest" description="Disordered" evidence="5">
    <location>
        <begin position="411"/>
        <end position="443"/>
    </location>
</feature>
<keyword evidence="1" id="KW-0808">Transferase</keyword>
<dbReference type="InterPro" id="IPR003594">
    <property type="entry name" value="HATPase_dom"/>
</dbReference>
<evidence type="ECO:0000256" key="1">
    <source>
        <dbReference type="ARBA" id="ARBA00022679"/>
    </source>
</evidence>
<evidence type="ECO:0000256" key="3">
    <source>
        <dbReference type="ARBA" id="ARBA00023012"/>
    </source>
</evidence>
<organism evidence="8 9">
    <name type="scientific">Streptomyces siderophoricus</name>
    <dbReference type="NCBI Taxonomy" id="2802281"/>
    <lineage>
        <taxon>Bacteria</taxon>
        <taxon>Bacillati</taxon>
        <taxon>Actinomycetota</taxon>
        <taxon>Actinomycetes</taxon>
        <taxon>Kitasatosporales</taxon>
        <taxon>Streptomycetaceae</taxon>
        <taxon>Streptomyces</taxon>
    </lineage>
</organism>
<dbReference type="SUPFAM" id="SSF55874">
    <property type="entry name" value="ATPase domain of HSP90 chaperone/DNA topoisomerase II/histidine kinase"/>
    <property type="match status" value="1"/>
</dbReference>
<dbReference type="InterPro" id="IPR011712">
    <property type="entry name" value="Sig_transdc_His_kin_sub3_dim/P"/>
</dbReference>
<keyword evidence="3" id="KW-0902">Two-component regulatory system</keyword>
<dbReference type="Gene3D" id="1.20.5.1930">
    <property type="match status" value="1"/>
</dbReference>
<feature type="coiled-coil region" evidence="4">
    <location>
        <begin position="184"/>
        <end position="231"/>
    </location>
</feature>
<dbReference type="EMBL" id="JAERRI010000001">
    <property type="protein sequence ID" value="MBL1088276.1"/>
    <property type="molecule type" value="Genomic_DNA"/>
</dbReference>
<dbReference type="InterPro" id="IPR017205">
    <property type="entry name" value="Sig_transdc_His_kinase_ChrS"/>
</dbReference>
<dbReference type="InterPro" id="IPR050482">
    <property type="entry name" value="Sensor_HK_TwoCompSys"/>
</dbReference>
<keyword evidence="6" id="KW-1133">Transmembrane helix</keyword>
<sequence length="443" mass="47712">MNRWSRGANGPHSFGGTVFGGTASGRLADPFRAGTLRRWNAVCWVLFGALFVGLATTERPGGRTYAALALLGCVVLCYALLDRFPGNPVLRPYTYLWVLVLGLGGSAYVWSGYAALFIVTLPHFWLFGRTVRASLRFTGLATVSTLAGSWLRKGWSAEFFGSTLVSTLIVVAASVLIGLWVHSVVEQSGERARLIEELEQTQLRLAEAHRRQGAAEERERLAREIHDTLAQGFASVVVLAEAARAGLATDPERSAQQLRSIEHTARENLAEARELVGSARQSRVAAGSLAGTLQRTLDRFTEDTGLTLTAELADPVCEQRTRIALLRCLQESLANVRKHAAASHVSVVLAQQPYGVELEITDDGRGFVVGEAPGFGLDGMRKRLAELGGRLTVTSSVGDGTRVLATVPLLPAEPTSVGPTPWKSTPVGPTPKEPTSLEHEERA</sequence>
<keyword evidence="6" id="KW-0472">Membrane</keyword>
<dbReference type="PANTHER" id="PTHR24421">
    <property type="entry name" value="NITRATE/NITRITE SENSOR PROTEIN NARX-RELATED"/>
    <property type="match status" value="1"/>
</dbReference>
<feature type="transmembrane region" description="Helical" evidence="6">
    <location>
        <begin position="64"/>
        <end position="81"/>
    </location>
</feature>
<dbReference type="SMART" id="SM00387">
    <property type="entry name" value="HATPase_c"/>
    <property type="match status" value="1"/>
</dbReference>
<dbReference type="InterPro" id="IPR036890">
    <property type="entry name" value="HATPase_C_sf"/>
</dbReference>
<keyword evidence="4" id="KW-0175">Coiled coil</keyword>
<evidence type="ECO:0000256" key="4">
    <source>
        <dbReference type="SAM" id="Coils"/>
    </source>
</evidence>
<dbReference type="GO" id="GO:0016301">
    <property type="term" value="F:kinase activity"/>
    <property type="evidence" value="ECO:0007669"/>
    <property type="project" value="UniProtKB-KW"/>
</dbReference>
<keyword evidence="2 8" id="KW-0418">Kinase</keyword>
<comment type="caution">
    <text evidence="8">The sequence shown here is derived from an EMBL/GenBank/DDBJ whole genome shotgun (WGS) entry which is preliminary data.</text>
</comment>
<feature type="transmembrane region" description="Helical" evidence="6">
    <location>
        <begin position="39"/>
        <end position="57"/>
    </location>
</feature>
<feature type="domain" description="Histidine kinase/HSP90-like ATPase" evidence="7">
    <location>
        <begin position="320"/>
        <end position="411"/>
    </location>
</feature>
<proteinExistence type="predicted"/>
<feature type="transmembrane region" description="Helical" evidence="6">
    <location>
        <begin position="163"/>
        <end position="185"/>
    </location>
</feature>